<evidence type="ECO:0000256" key="4">
    <source>
        <dbReference type="PROSITE-ProRule" id="PRU00325"/>
    </source>
</evidence>
<evidence type="ECO:0000259" key="6">
    <source>
        <dbReference type="PROSITE" id="PS50966"/>
    </source>
</evidence>
<dbReference type="PROSITE" id="PS50966">
    <property type="entry name" value="ZF_SWIM"/>
    <property type="match status" value="1"/>
</dbReference>
<feature type="compositionally biased region" description="Polar residues" evidence="5">
    <location>
        <begin position="200"/>
        <end position="216"/>
    </location>
</feature>
<evidence type="ECO:0000256" key="5">
    <source>
        <dbReference type="SAM" id="MobiDB-lite"/>
    </source>
</evidence>
<evidence type="ECO:0000256" key="2">
    <source>
        <dbReference type="ARBA" id="ARBA00022771"/>
    </source>
</evidence>
<reference evidence="7" key="2">
    <citation type="submission" date="2023-05" db="EMBL/GenBank/DDBJ databases">
        <authorList>
            <person name="Schelkunov M.I."/>
        </authorList>
    </citation>
    <scope>NUCLEOTIDE SEQUENCE</scope>
    <source>
        <strain evidence="7">Hsosn_3</strain>
        <tissue evidence="7">Leaf</tissue>
    </source>
</reference>
<dbReference type="AlphaFoldDB" id="A0AAD8H9P3"/>
<evidence type="ECO:0000256" key="3">
    <source>
        <dbReference type="ARBA" id="ARBA00022833"/>
    </source>
</evidence>
<evidence type="ECO:0000313" key="8">
    <source>
        <dbReference type="Proteomes" id="UP001237642"/>
    </source>
</evidence>
<organism evidence="7 8">
    <name type="scientific">Heracleum sosnowskyi</name>
    <dbReference type="NCBI Taxonomy" id="360622"/>
    <lineage>
        <taxon>Eukaryota</taxon>
        <taxon>Viridiplantae</taxon>
        <taxon>Streptophyta</taxon>
        <taxon>Embryophyta</taxon>
        <taxon>Tracheophyta</taxon>
        <taxon>Spermatophyta</taxon>
        <taxon>Magnoliopsida</taxon>
        <taxon>eudicotyledons</taxon>
        <taxon>Gunneridae</taxon>
        <taxon>Pentapetalae</taxon>
        <taxon>asterids</taxon>
        <taxon>campanulids</taxon>
        <taxon>Apiales</taxon>
        <taxon>Apiaceae</taxon>
        <taxon>Apioideae</taxon>
        <taxon>apioid superclade</taxon>
        <taxon>Tordylieae</taxon>
        <taxon>Tordyliinae</taxon>
        <taxon>Heracleum</taxon>
    </lineage>
</organism>
<dbReference type="PANTHER" id="PTHR31973:SF195">
    <property type="entry name" value="MUDR FAMILY TRANSPOSASE"/>
    <property type="match status" value="1"/>
</dbReference>
<protein>
    <recommendedName>
        <fullName evidence="6">SWIM-type domain-containing protein</fullName>
    </recommendedName>
</protein>
<dbReference type="PANTHER" id="PTHR31973">
    <property type="entry name" value="POLYPROTEIN, PUTATIVE-RELATED"/>
    <property type="match status" value="1"/>
</dbReference>
<feature type="domain" description="SWIM-type" evidence="6">
    <location>
        <begin position="129"/>
        <end position="176"/>
    </location>
</feature>
<dbReference type="Proteomes" id="UP001237642">
    <property type="component" value="Unassembled WGS sequence"/>
</dbReference>
<keyword evidence="2 4" id="KW-0863">Zinc-finger</keyword>
<reference evidence="7" key="1">
    <citation type="submission" date="2023-02" db="EMBL/GenBank/DDBJ databases">
        <title>Genome of toxic invasive species Heracleum sosnowskyi carries increased number of genes despite the absence of recent whole-genome duplications.</title>
        <authorList>
            <person name="Schelkunov M."/>
            <person name="Shtratnikova V."/>
            <person name="Makarenko M."/>
            <person name="Klepikova A."/>
            <person name="Omelchenko D."/>
            <person name="Novikova G."/>
            <person name="Obukhova E."/>
            <person name="Bogdanov V."/>
            <person name="Penin A."/>
            <person name="Logacheva M."/>
        </authorList>
    </citation>
    <scope>NUCLEOTIDE SEQUENCE</scope>
    <source>
        <strain evidence="7">Hsosn_3</strain>
        <tissue evidence="7">Leaf</tissue>
    </source>
</reference>
<dbReference type="Pfam" id="PF04434">
    <property type="entry name" value="SWIM"/>
    <property type="match status" value="1"/>
</dbReference>
<feature type="region of interest" description="Disordered" evidence="5">
    <location>
        <begin position="195"/>
        <end position="216"/>
    </location>
</feature>
<sequence>MNNPELGWCEPHSHHRFCSRHLAANFGKEFKKGHIKDRIVPLCSQLTGHKFSLHWNVLVAAEPRAQQWFADKPLSRWALAYDEGKRFGIMTTNIAESWNRAIKVARKLHITALVKSIFHKLFDRDNWVFTVTTMKRGQKGGNEQIVRLMEGICTCNKWQTFHIPCSHVLAYCAKQNLEYKCLVRRKKGTRYKNEMDFQVSGRNKGTSSGGASSRIP</sequence>
<evidence type="ECO:0000256" key="1">
    <source>
        <dbReference type="ARBA" id="ARBA00022723"/>
    </source>
</evidence>
<evidence type="ECO:0000313" key="7">
    <source>
        <dbReference type="EMBL" id="KAK1362172.1"/>
    </source>
</evidence>
<name>A0AAD8H9P3_9APIA</name>
<dbReference type="SMART" id="SM00575">
    <property type="entry name" value="ZnF_PMZ"/>
    <property type="match status" value="1"/>
</dbReference>
<keyword evidence="8" id="KW-1185">Reference proteome</keyword>
<dbReference type="InterPro" id="IPR006564">
    <property type="entry name" value="Znf_PMZ"/>
</dbReference>
<dbReference type="EMBL" id="JAUIZM010000010">
    <property type="protein sequence ID" value="KAK1362172.1"/>
    <property type="molecule type" value="Genomic_DNA"/>
</dbReference>
<dbReference type="GO" id="GO:0008270">
    <property type="term" value="F:zinc ion binding"/>
    <property type="evidence" value="ECO:0007669"/>
    <property type="project" value="UniProtKB-KW"/>
</dbReference>
<keyword evidence="1" id="KW-0479">Metal-binding</keyword>
<accession>A0AAD8H9P3</accession>
<dbReference type="InterPro" id="IPR007527">
    <property type="entry name" value="Znf_SWIM"/>
</dbReference>
<gene>
    <name evidence="7" type="ORF">POM88_046646</name>
</gene>
<keyword evidence="3" id="KW-0862">Zinc</keyword>
<comment type="caution">
    <text evidence="7">The sequence shown here is derived from an EMBL/GenBank/DDBJ whole genome shotgun (WGS) entry which is preliminary data.</text>
</comment>
<proteinExistence type="predicted"/>